<dbReference type="SUPFAM" id="SSF53474">
    <property type="entry name" value="alpha/beta-Hydrolases"/>
    <property type="match status" value="1"/>
</dbReference>
<dbReference type="AlphaFoldDB" id="B8CHN9"/>
<proteinExistence type="predicted"/>
<accession>B8CHN9</accession>
<dbReference type="PRINTS" id="PR00111">
    <property type="entry name" value="ABHYDROLASE"/>
</dbReference>
<evidence type="ECO:0000313" key="3">
    <source>
        <dbReference type="Proteomes" id="UP000000753"/>
    </source>
</evidence>
<dbReference type="InterPro" id="IPR029058">
    <property type="entry name" value="AB_hydrolase_fold"/>
</dbReference>
<evidence type="ECO:0000313" key="2">
    <source>
        <dbReference type="EMBL" id="ACJ27165.1"/>
    </source>
</evidence>
<dbReference type="PANTHER" id="PTHR43139:SF52">
    <property type="entry name" value="SI:DKEY-122A22.2"/>
    <property type="match status" value="1"/>
</dbReference>
<reference evidence="2 3" key="1">
    <citation type="journal article" date="2008" name="PLoS ONE">
        <title>Environmental adaptation: genomic analysis of the piezotolerant and psychrotolerant deep-sea iron reducing bacterium Shewanella piezotolerans WP3.</title>
        <authorList>
            <person name="Wang F."/>
            <person name="Wang J."/>
            <person name="Jian H."/>
            <person name="Zhang B."/>
            <person name="Li S."/>
            <person name="Wang F."/>
            <person name="Zeng X."/>
            <person name="Gao L."/>
            <person name="Bartlett D.H."/>
            <person name="Yu J."/>
            <person name="Hu S."/>
            <person name="Xiao X."/>
        </authorList>
    </citation>
    <scope>NUCLEOTIDE SEQUENCE [LARGE SCALE GENOMIC DNA]</scope>
    <source>
        <strain evidence="3">WP3 / JCM 13877</strain>
    </source>
</reference>
<dbReference type="Proteomes" id="UP000000753">
    <property type="component" value="Chromosome"/>
</dbReference>
<dbReference type="GO" id="GO:0016787">
    <property type="term" value="F:hydrolase activity"/>
    <property type="evidence" value="ECO:0007669"/>
    <property type="project" value="UniProtKB-KW"/>
</dbReference>
<dbReference type="RefSeq" id="WP_020910548.1">
    <property type="nucleotide sequence ID" value="NC_011566.1"/>
</dbReference>
<sequence>MRVINLLLFVLLAAGCSIVDKVDSTEKSLLMEAGFVQQQVTLYEGGTLNYWQAGQGKTVLLIHGFGGSAVTSWQQVMLQLSQNYHVIAPDLAWFGDSVSQAKPSLEVQSKAMTQLIDKLELDKVNVVGISYGGFVTFDLMINEPKVDKAVLLASPGVLFSNADLAALNQRFGVADASDIFVPRTPKQMRRLLEATFIDFPWYPSFIDSAIYDRYFAKHLDEKRQLIGGLTEDRDRIASNINIETLPASMLIWGEHDVVFPLASGIQLADYLNSPIVVIPEAAHGLSNDHPDIISRAIKAFIQ</sequence>
<gene>
    <name evidence="2" type="ordered locus">swp_0330</name>
</gene>
<dbReference type="InterPro" id="IPR052370">
    <property type="entry name" value="Meta-cleavage_hydrolase"/>
</dbReference>
<dbReference type="eggNOG" id="COG0596">
    <property type="taxonomic scope" value="Bacteria"/>
</dbReference>
<feature type="domain" description="AB hydrolase-1" evidence="1">
    <location>
        <begin position="58"/>
        <end position="286"/>
    </location>
</feature>
<keyword evidence="3" id="KW-1185">Reference proteome</keyword>
<dbReference type="EMBL" id="CP000472">
    <property type="protein sequence ID" value="ACJ27165.1"/>
    <property type="molecule type" value="Genomic_DNA"/>
</dbReference>
<dbReference type="InterPro" id="IPR000073">
    <property type="entry name" value="AB_hydrolase_1"/>
</dbReference>
<organism evidence="2 3">
    <name type="scientific">Shewanella piezotolerans (strain WP3 / JCM 13877)</name>
    <dbReference type="NCBI Taxonomy" id="225849"/>
    <lineage>
        <taxon>Bacteria</taxon>
        <taxon>Pseudomonadati</taxon>
        <taxon>Pseudomonadota</taxon>
        <taxon>Gammaproteobacteria</taxon>
        <taxon>Alteromonadales</taxon>
        <taxon>Shewanellaceae</taxon>
        <taxon>Shewanella</taxon>
    </lineage>
</organism>
<name>B8CHN9_SHEPW</name>
<dbReference type="STRING" id="225849.swp_0330"/>
<dbReference type="Gene3D" id="3.40.50.1820">
    <property type="entry name" value="alpha/beta hydrolase"/>
    <property type="match status" value="1"/>
</dbReference>
<dbReference type="HOGENOM" id="CLU_020336_10_1_6"/>
<dbReference type="PANTHER" id="PTHR43139">
    <property type="entry name" value="SI:DKEY-122A22.2"/>
    <property type="match status" value="1"/>
</dbReference>
<dbReference type="Pfam" id="PF00561">
    <property type="entry name" value="Abhydrolase_1"/>
    <property type="match status" value="1"/>
</dbReference>
<dbReference type="KEGG" id="swp:swp_0330"/>
<protein>
    <submittedName>
        <fullName evidence="2">Hydrolase-like protein (In plant genome)</fullName>
    </submittedName>
</protein>
<evidence type="ECO:0000259" key="1">
    <source>
        <dbReference type="Pfam" id="PF00561"/>
    </source>
</evidence>
<dbReference type="PROSITE" id="PS51257">
    <property type="entry name" value="PROKAR_LIPOPROTEIN"/>
    <property type="match status" value="1"/>
</dbReference>